<dbReference type="InterPro" id="IPR001828">
    <property type="entry name" value="ANF_lig-bd_rcpt"/>
</dbReference>
<dbReference type="InterPro" id="IPR000337">
    <property type="entry name" value="GPCR_3"/>
</dbReference>
<evidence type="ECO:0000256" key="8">
    <source>
        <dbReference type="ARBA" id="ARBA00023224"/>
    </source>
</evidence>
<dbReference type="GO" id="GO:0007214">
    <property type="term" value="P:gamma-aminobutyric acid signaling pathway"/>
    <property type="evidence" value="ECO:0007669"/>
    <property type="project" value="TreeGrafter"/>
</dbReference>
<evidence type="ECO:0000256" key="3">
    <source>
        <dbReference type="ARBA" id="ARBA00022989"/>
    </source>
</evidence>
<dbReference type="SUPFAM" id="SSF53822">
    <property type="entry name" value="Periplasmic binding protein-like I"/>
    <property type="match status" value="1"/>
</dbReference>
<keyword evidence="6 10" id="KW-0675">Receptor</keyword>
<protein>
    <submittedName>
        <fullName evidence="10">Gamma-aminobutyric acid type B receptor</fullName>
    </submittedName>
</protein>
<dbReference type="Gene3D" id="3.40.50.2300">
    <property type="match status" value="1"/>
</dbReference>
<keyword evidence="3" id="KW-1133">Transmembrane helix</keyword>
<dbReference type="Proteomes" id="UP000762676">
    <property type="component" value="Unassembled WGS sequence"/>
</dbReference>
<keyword evidence="4" id="KW-0297">G-protein coupled receptor</keyword>
<name>A0AAV4IEC2_9GAST</name>
<keyword evidence="7" id="KW-0325">Glycoprotein</keyword>
<organism evidence="10 11">
    <name type="scientific">Elysia marginata</name>
    <dbReference type="NCBI Taxonomy" id="1093978"/>
    <lineage>
        <taxon>Eukaryota</taxon>
        <taxon>Metazoa</taxon>
        <taxon>Spiralia</taxon>
        <taxon>Lophotrochozoa</taxon>
        <taxon>Mollusca</taxon>
        <taxon>Gastropoda</taxon>
        <taxon>Heterobranchia</taxon>
        <taxon>Euthyneura</taxon>
        <taxon>Panpulmonata</taxon>
        <taxon>Sacoglossa</taxon>
        <taxon>Placobranchoidea</taxon>
        <taxon>Plakobranchidae</taxon>
        <taxon>Elysia</taxon>
    </lineage>
</organism>
<dbReference type="Pfam" id="PF01094">
    <property type="entry name" value="ANF_receptor"/>
    <property type="match status" value="1"/>
</dbReference>
<keyword evidence="8" id="KW-0807">Transducer</keyword>
<sequence length="175" mass="19693">MTSLGIEPTTFSLKSDALTTMPINQHFNKKCDPGVGMDAFYDFIYRKSNESSLLMVMGSACTEVTKTIAEIVPFWNLLLISYAATSPALSEREKYRTFFRLALSDSALNPARRMLIKHFLWDKVAVLYEDLESMSLAFNGINKDFTSHGISIKSSTSFKDALMEVPGKLKELKVR</sequence>
<comment type="caution">
    <text evidence="10">The sequence shown here is derived from an EMBL/GenBank/DDBJ whole genome shotgun (WGS) entry which is preliminary data.</text>
</comment>
<evidence type="ECO:0000256" key="2">
    <source>
        <dbReference type="ARBA" id="ARBA00022692"/>
    </source>
</evidence>
<proteinExistence type="predicted"/>
<evidence type="ECO:0000256" key="5">
    <source>
        <dbReference type="ARBA" id="ARBA00023136"/>
    </source>
</evidence>
<evidence type="ECO:0000256" key="1">
    <source>
        <dbReference type="ARBA" id="ARBA00004141"/>
    </source>
</evidence>
<accession>A0AAV4IEC2</accession>
<dbReference type="PANTHER" id="PTHR10519">
    <property type="entry name" value="GABA-B RECEPTOR"/>
    <property type="match status" value="1"/>
</dbReference>
<comment type="subcellular location">
    <subcellularLocation>
        <location evidence="1">Membrane</location>
        <topology evidence="1">Multi-pass membrane protein</topology>
    </subcellularLocation>
</comment>
<gene>
    <name evidence="10" type="ORF">ElyMa_004791200</name>
</gene>
<keyword evidence="2" id="KW-0812">Transmembrane</keyword>
<evidence type="ECO:0000256" key="4">
    <source>
        <dbReference type="ARBA" id="ARBA00023040"/>
    </source>
</evidence>
<feature type="domain" description="Receptor ligand binding region" evidence="9">
    <location>
        <begin position="26"/>
        <end position="159"/>
    </location>
</feature>
<evidence type="ECO:0000313" key="10">
    <source>
        <dbReference type="EMBL" id="GFS09766.1"/>
    </source>
</evidence>
<reference evidence="10 11" key="1">
    <citation type="journal article" date="2021" name="Elife">
        <title>Chloroplast acquisition without the gene transfer in kleptoplastic sea slugs, Plakobranchus ocellatus.</title>
        <authorList>
            <person name="Maeda T."/>
            <person name="Takahashi S."/>
            <person name="Yoshida T."/>
            <person name="Shimamura S."/>
            <person name="Takaki Y."/>
            <person name="Nagai Y."/>
            <person name="Toyoda A."/>
            <person name="Suzuki Y."/>
            <person name="Arimoto A."/>
            <person name="Ishii H."/>
            <person name="Satoh N."/>
            <person name="Nishiyama T."/>
            <person name="Hasebe M."/>
            <person name="Maruyama T."/>
            <person name="Minagawa J."/>
            <person name="Obokata J."/>
            <person name="Shigenobu S."/>
        </authorList>
    </citation>
    <scope>NUCLEOTIDE SEQUENCE [LARGE SCALE GENOMIC DNA]</scope>
</reference>
<keyword evidence="5" id="KW-0472">Membrane</keyword>
<evidence type="ECO:0000313" key="11">
    <source>
        <dbReference type="Proteomes" id="UP000762676"/>
    </source>
</evidence>
<dbReference type="GO" id="GO:0004965">
    <property type="term" value="F:G protein-coupled GABA receptor activity"/>
    <property type="evidence" value="ECO:0007669"/>
    <property type="project" value="InterPro"/>
</dbReference>
<evidence type="ECO:0000256" key="6">
    <source>
        <dbReference type="ARBA" id="ARBA00023170"/>
    </source>
</evidence>
<dbReference type="InterPro" id="IPR002455">
    <property type="entry name" value="GPCR3_GABA-B"/>
</dbReference>
<dbReference type="EMBL" id="BMAT01009612">
    <property type="protein sequence ID" value="GFS09766.1"/>
    <property type="molecule type" value="Genomic_DNA"/>
</dbReference>
<keyword evidence="11" id="KW-1185">Reference proteome</keyword>
<evidence type="ECO:0000256" key="7">
    <source>
        <dbReference type="ARBA" id="ARBA00023180"/>
    </source>
</evidence>
<dbReference type="PRINTS" id="PR01176">
    <property type="entry name" value="GABABRECEPTR"/>
</dbReference>
<dbReference type="AlphaFoldDB" id="A0AAV4IEC2"/>
<evidence type="ECO:0000259" key="9">
    <source>
        <dbReference type="Pfam" id="PF01094"/>
    </source>
</evidence>
<dbReference type="PRINTS" id="PR00248">
    <property type="entry name" value="GPCRMGR"/>
</dbReference>
<dbReference type="PANTHER" id="PTHR10519:SF46">
    <property type="entry name" value="METABOTROPIC GABA-B RECEPTOR SUBTYPE 3, ISOFORM A"/>
    <property type="match status" value="1"/>
</dbReference>
<dbReference type="GO" id="GO:0038039">
    <property type="term" value="C:G protein-coupled receptor heterodimeric complex"/>
    <property type="evidence" value="ECO:0007669"/>
    <property type="project" value="TreeGrafter"/>
</dbReference>
<dbReference type="InterPro" id="IPR028082">
    <property type="entry name" value="Peripla_BP_I"/>
</dbReference>